<evidence type="ECO:0000259" key="2">
    <source>
        <dbReference type="PROSITE" id="PS51186"/>
    </source>
</evidence>
<keyword evidence="1" id="KW-1133">Transmembrane helix</keyword>
<reference evidence="3" key="1">
    <citation type="journal article" date="2014" name="Genome Biol. Evol.">
        <title>Pangenome evidence for extensive interdomain horizontal transfer affecting lineage core and shell genes in uncultured planktonic thaumarchaeota and euryarchaeota.</title>
        <authorList>
            <person name="Deschamps P."/>
            <person name="Zivanovic Y."/>
            <person name="Moreira D."/>
            <person name="Rodriguez-Valera F."/>
            <person name="Lopez-Garcia P."/>
        </authorList>
    </citation>
    <scope>NUCLEOTIDE SEQUENCE</scope>
</reference>
<dbReference type="GO" id="GO:0016747">
    <property type="term" value="F:acyltransferase activity, transferring groups other than amino-acyl groups"/>
    <property type="evidence" value="ECO:0007669"/>
    <property type="project" value="InterPro"/>
</dbReference>
<dbReference type="EMBL" id="KF900565">
    <property type="protein sequence ID" value="AIE99531.1"/>
    <property type="molecule type" value="Genomic_DNA"/>
</dbReference>
<dbReference type="AlphaFoldDB" id="A0A075GC11"/>
<protein>
    <recommendedName>
        <fullName evidence="2">N-acetyltransferase domain-containing protein</fullName>
    </recommendedName>
</protein>
<evidence type="ECO:0000256" key="1">
    <source>
        <dbReference type="SAM" id="Phobius"/>
    </source>
</evidence>
<feature type="transmembrane region" description="Helical" evidence="1">
    <location>
        <begin position="107"/>
        <end position="128"/>
    </location>
</feature>
<keyword evidence="1" id="KW-0472">Membrane</keyword>
<dbReference type="CDD" id="cd04301">
    <property type="entry name" value="NAT_SF"/>
    <property type="match status" value="1"/>
</dbReference>
<name>A0A075GC11_9EURY</name>
<organism evidence="3">
    <name type="scientific">uncultured marine group II/III euryarchaeote KM3_110_E06</name>
    <dbReference type="NCBI Taxonomy" id="1457852"/>
    <lineage>
        <taxon>Archaea</taxon>
        <taxon>Methanobacteriati</taxon>
        <taxon>Methanobacteriota</taxon>
        <taxon>environmental samples</taxon>
    </lineage>
</organism>
<keyword evidence="1" id="KW-0812">Transmembrane</keyword>
<dbReference type="InterPro" id="IPR016181">
    <property type="entry name" value="Acyl_CoA_acyltransferase"/>
</dbReference>
<dbReference type="InterPro" id="IPR000182">
    <property type="entry name" value="GNAT_dom"/>
</dbReference>
<proteinExistence type="predicted"/>
<accession>A0A075GC11</accession>
<dbReference type="PROSITE" id="PS51186">
    <property type="entry name" value="GNAT"/>
    <property type="match status" value="1"/>
</dbReference>
<sequence>MGPEIWLKEMLRRELDLRPPSLAKINENSIIIKDNNNHPIAYAIRSNRWAGFEINSFVIDPAHRGKGLSHKLLEKCGNGRLFAYTRDIRLQSTLGKAGFERRATPGLLALFSIFISRLALVFWMVITLDFRRLLHQMKYLPKYKLYIREL</sequence>
<feature type="domain" description="N-acetyltransferase" evidence="2">
    <location>
        <begin position="1"/>
        <end position="129"/>
    </location>
</feature>
<dbReference type="SUPFAM" id="SSF55729">
    <property type="entry name" value="Acyl-CoA N-acyltransferases (Nat)"/>
    <property type="match status" value="1"/>
</dbReference>
<dbReference type="Pfam" id="PF00583">
    <property type="entry name" value="Acetyltransf_1"/>
    <property type="match status" value="1"/>
</dbReference>
<dbReference type="Gene3D" id="3.40.630.30">
    <property type="match status" value="1"/>
</dbReference>
<evidence type="ECO:0000313" key="3">
    <source>
        <dbReference type="EMBL" id="AIE99531.1"/>
    </source>
</evidence>